<keyword evidence="3 8" id="KW-0689">Ribosomal protein</keyword>
<dbReference type="PANTHER" id="PTHR21396:SF2">
    <property type="entry name" value="LARGE RIBOSOMAL SUBUNIT PROTEIN ML43"/>
    <property type="match status" value="1"/>
</dbReference>
<evidence type="ECO:0000256" key="2">
    <source>
        <dbReference type="ARBA" id="ARBA00006073"/>
    </source>
</evidence>
<evidence type="ECO:0000256" key="3">
    <source>
        <dbReference type="ARBA" id="ARBA00022980"/>
    </source>
</evidence>
<feature type="domain" description="Ribosomal protein/NADH dehydrogenase" evidence="7">
    <location>
        <begin position="27"/>
        <end position="100"/>
    </location>
</feature>
<dbReference type="SMART" id="SM00916">
    <property type="entry name" value="L51_S25_CI-B8"/>
    <property type="match status" value="1"/>
</dbReference>
<sequence>MAQVNIANRVFGRYVRPLQRLTLNYCKNGGSSRGMREFIDKNIVDFAKSNPGVAIYVRERNGKHPRLVANFINGNTKVVHVKNMSPEKVQGWVTNLRNESGEEVEKIKKYWHTENPSIQGTWNPFLHKPPAMRKHVANKIE</sequence>
<gene>
    <name evidence="8" type="primary">MRPL43</name>
    <name evidence="8" type="ORF">OS493_016036</name>
</gene>
<keyword evidence="4" id="KW-0496">Mitochondrion</keyword>
<accession>A0A9X0A2A5</accession>
<protein>
    <recommendedName>
        <fullName evidence="6">Large ribosomal subunit protein mL43</fullName>
    </recommendedName>
</protein>
<comment type="subcellular location">
    <subcellularLocation>
        <location evidence="1">Mitochondrion</location>
    </subcellularLocation>
</comment>
<dbReference type="PANTHER" id="PTHR21396">
    <property type="entry name" value="39S RIBOSOMAL PROTEIN L43"/>
    <property type="match status" value="1"/>
</dbReference>
<dbReference type="EMBL" id="MU825404">
    <property type="protein sequence ID" value="KAJ7391750.1"/>
    <property type="molecule type" value="Genomic_DNA"/>
</dbReference>
<dbReference type="AlphaFoldDB" id="A0A9X0A2A5"/>
<dbReference type="GO" id="GO:0003735">
    <property type="term" value="F:structural constituent of ribosome"/>
    <property type="evidence" value="ECO:0007669"/>
    <property type="project" value="InterPro"/>
</dbReference>
<reference evidence="8" key="1">
    <citation type="submission" date="2023-01" db="EMBL/GenBank/DDBJ databases">
        <title>Genome assembly of the deep-sea coral Lophelia pertusa.</title>
        <authorList>
            <person name="Herrera S."/>
            <person name="Cordes E."/>
        </authorList>
    </citation>
    <scope>NUCLEOTIDE SEQUENCE</scope>
    <source>
        <strain evidence="8">USNM1676648</strain>
        <tissue evidence="8">Polyp</tissue>
    </source>
</reference>
<dbReference type="GO" id="GO:0032543">
    <property type="term" value="P:mitochondrial translation"/>
    <property type="evidence" value="ECO:0007669"/>
    <property type="project" value="InterPro"/>
</dbReference>
<dbReference type="InterPro" id="IPR036249">
    <property type="entry name" value="Thioredoxin-like_sf"/>
</dbReference>
<dbReference type="OrthoDB" id="88at2759"/>
<comment type="similarity">
    <text evidence="2">Belongs to the mitochondrion-specific ribosomal protein mL43 family.</text>
</comment>
<evidence type="ECO:0000313" key="9">
    <source>
        <dbReference type="Proteomes" id="UP001163046"/>
    </source>
</evidence>
<evidence type="ECO:0000256" key="5">
    <source>
        <dbReference type="ARBA" id="ARBA00023274"/>
    </source>
</evidence>
<proteinExistence type="inferred from homology"/>
<evidence type="ECO:0000259" key="7">
    <source>
        <dbReference type="SMART" id="SM00916"/>
    </source>
</evidence>
<dbReference type="Gene3D" id="3.40.30.10">
    <property type="entry name" value="Glutaredoxin"/>
    <property type="match status" value="1"/>
</dbReference>
<evidence type="ECO:0000256" key="6">
    <source>
        <dbReference type="ARBA" id="ARBA00035188"/>
    </source>
</evidence>
<dbReference type="Pfam" id="PF05047">
    <property type="entry name" value="L51_S25_CI-B8"/>
    <property type="match status" value="1"/>
</dbReference>
<dbReference type="InterPro" id="IPR007741">
    <property type="entry name" value="Ribosomal_mL43/mS25/NADH_DH"/>
</dbReference>
<evidence type="ECO:0000313" key="8">
    <source>
        <dbReference type="EMBL" id="KAJ7391750.1"/>
    </source>
</evidence>
<dbReference type="GO" id="GO:0005762">
    <property type="term" value="C:mitochondrial large ribosomal subunit"/>
    <property type="evidence" value="ECO:0007669"/>
    <property type="project" value="TreeGrafter"/>
</dbReference>
<evidence type="ECO:0000256" key="1">
    <source>
        <dbReference type="ARBA" id="ARBA00004173"/>
    </source>
</evidence>
<comment type="caution">
    <text evidence="8">The sequence shown here is derived from an EMBL/GenBank/DDBJ whole genome shotgun (WGS) entry which is preliminary data.</text>
</comment>
<keyword evidence="5" id="KW-0687">Ribonucleoprotein</keyword>
<dbReference type="InterPro" id="IPR039927">
    <property type="entry name" value="Ribosomal_mL43"/>
</dbReference>
<evidence type="ECO:0000256" key="4">
    <source>
        <dbReference type="ARBA" id="ARBA00023128"/>
    </source>
</evidence>
<dbReference type="Proteomes" id="UP001163046">
    <property type="component" value="Unassembled WGS sequence"/>
</dbReference>
<dbReference type="SUPFAM" id="SSF52833">
    <property type="entry name" value="Thioredoxin-like"/>
    <property type="match status" value="1"/>
</dbReference>
<organism evidence="8 9">
    <name type="scientific">Desmophyllum pertusum</name>
    <dbReference type="NCBI Taxonomy" id="174260"/>
    <lineage>
        <taxon>Eukaryota</taxon>
        <taxon>Metazoa</taxon>
        <taxon>Cnidaria</taxon>
        <taxon>Anthozoa</taxon>
        <taxon>Hexacorallia</taxon>
        <taxon>Scleractinia</taxon>
        <taxon>Caryophylliina</taxon>
        <taxon>Caryophylliidae</taxon>
        <taxon>Desmophyllum</taxon>
    </lineage>
</organism>
<keyword evidence="9" id="KW-1185">Reference proteome</keyword>
<name>A0A9X0A2A5_9CNID</name>